<protein>
    <submittedName>
        <fullName evidence="3">Uncharacterized protein</fullName>
    </submittedName>
</protein>
<keyword evidence="2" id="KW-1133">Transmembrane helix</keyword>
<keyword evidence="2" id="KW-0472">Membrane</keyword>
<feature type="transmembrane region" description="Helical" evidence="2">
    <location>
        <begin position="121"/>
        <end position="140"/>
    </location>
</feature>
<evidence type="ECO:0000256" key="2">
    <source>
        <dbReference type="SAM" id="Phobius"/>
    </source>
</evidence>
<proteinExistence type="predicted"/>
<gene>
    <name evidence="3" type="ORF">LXT12_15405</name>
</gene>
<evidence type="ECO:0000256" key="1">
    <source>
        <dbReference type="SAM" id="MobiDB-lite"/>
    </source>
</evidence>
<evidence type="ECO:0000313" key="4">
    <source>
        <dbReference type="Proteomes" id="UP001201463"/>
    </source>
</evidence>
<name>A0ABS8XHX7_9BURK</name>
<dbReference type="RefSeq" id="WP_233393082.1">
    <property type="nucleotide sequence ID" value="NZ_JAJTWT010000006.1"/>
</dbReference>
<feature type="compositionally biased region" description="Low complexity" evidence="1">
    <location>
        <begin position="189"/>
        <end position="211"/>
    </location>
</feature>
<organism evidence="3 4">
    <name type="scientific">Pelomonas caseinilytica</name>
    <dbReference type="NCBI Taxonomy" id="2906763"/>
    <lineage>
        <taxon>Bacteria</taxon>
        <taxon>Pseudomonadati</taxon>
        <taxon>Pseudomonadota</taxon>
        <taxon>Betaproteobacteria</taxon>
        <taxon>Burkholderiales</taxon>
        <taxon>Sphaerotilaceae</taxon>
        <taxon>Roseateles</taxon>
    </lineage>
</organism>
<sequence>MSPADPPHKPRGTGRAFWEDLLRLPLQIVLVGGAVTLVGMLLQHGIGMPSLSALQFDDKTASGLRLVVAVLIFAVGIAAAVFLWWLSSRFFGLIEGKSLDAAGLAAVKDLPLGLPEGTVRAVLALVVAVVGLPLLLFSNVVGMDPAIAGYINGIVTGVFGFYFGTRTTGVPAQAVDKIAEANREAMQQTKAAASAKETASQAQSAAQSARQELGEAQQRADENSGQLDRASKFDTTLSTVKRHLGVAKTVLVTLGPLLPKGLLPDDLDKTIDAADRAVTAVQGVTAATASADQLSALTDAFESLTGSGKSPLGALLGKAAPLLQNVLPAIPGLGAAAGLATLIGLGVKLGSSQFQRWRARVLAAPLAQGLIEFGALSPELVRSALNRSPLLRDKLAEQPPGDVNAALLDAVLRDDGPQRLLAAYGPAGTLAAGLLTEADVDAGLAELRQSLLALYGAGDVQDSTLNQVKAALAGAANPELAATAVQSLTARDANRLIDAASGISAQPGVPWDQAAAFDALVMLTDSARRDNVDLVRALAEVK</sequence>
<dbReference type="Proteomes" id="UP001201463">
    <property type="component" value="Unassembled WGS sequence"/>
</dbReference>
<accession>A0ABS8XHX7</accession>
<keyword evidence="4" id="KW-1185">Reference proteome</keyword>
<feature type="transmembrane region" description="Helical" evidence="2">
    <location>
        <begin position="24"/>
        <end position="42"/>
    </location>
</feature>
<reference evidence="3 4" key="1">
    <citation type="submission" date="2021-12" db="EMBL/GenBank/DDBJ databases">
        <title>Genome seq of p7.</title>
        <authorList>
            <person name="Seo T."/>
        </authorList>
    </citation>
    <scope>NUCLEOTIDE SEQUENCE [LARGE SCALE GENOMIC DNA]</scope>
    <source>
        <strain evidence="3 4">P7</strain>
    </source>
</reference>
<keyword evidence="2" id="KW-0812">Transmembrane</keyword>
<comment type="caution">
    <text evidence="3">The sequence shown here is derived from an EMBL/GenBank/DDBJ whole genome shotgun (WGS) entry which is preliminary data.</text>
</comment>
<evidence type="ECO:0000313" key="3">
    <source>
        <dbReference type="EMBL" id="MCE4538638.1"/>
    </source>
</evidence>
<feature type="region of interest" description="Disordered" evidence="1">
    <location>
        <begin position="189"/>
        <end position="230"/>
    </location>
</feature>
<feature type="transmembrane region" description="Helical" evidence="2">
    <location>
        <begin position="147"/>
        <end position="164"/>
    </location>
</feature>
<feature type="transmembrane region" description="Helical" evidence="2">
    <location>
        <begin position="63"/>
        <end position="86"/>
    </location>
</feature>
<dbReference type="EMBL" id="JAJTWT010000006">
    <property type="protein sequence ID" value="MCE4538638.1"/>
    <property type="molecule type" value="Genomic_DNA"/>
</dbReference>